<dbReference type="Pfam" id="PF13365">
    <property type="entry name" value="Trypsin_2"/>
    <property type="match status" value="1"/>
</dbReference>
<feature type="region of interest" description="Disordered" evidence="5">
    <location>
        <begin position="566"/>
        <end position="594"/>
    </location>
</feature>
<dbReference type="PANTHER" id="PTHR45980:SF18">
    <property type="entry name" value="PROTEASE DO-LIKE 9"/>
    <property type="match status" value="1"/>
</dbReference>
<evidence type="ECO:0000256" key="4">
    <source>
        <dbReference type="ARBA" id="ARBA00022825"/>
    </source>
</evidence>
<accession>A0A8S1J303</accession>
<dbReference type="Pfam" id="PF17815">
    <property type="entry name" value="PDZ_3"/>
    <property type="match status" value="1"/>
</dbReference>
<comment type="similarity">
    <text evidence="1">Belongs to the peptidase S1C family.</text>
</comment>
<dbReference type="GO" id="GO:0006508">
    <property type="term" value="P:proteolysis"/>
    <property type="evidence" value="ECO:0007669"/>
    <property type="project" value="UniProtKB-KW"/>
</dbReference>
<dbReference type="InterPro" id="IPR009003">
    <property type="entry name" value="Peptidase_S1_PA"/>
</dbReference>
<name>A0A8S1J303_9CHLO</name>
<dbReference type="AlphaFoldDB" id="A0A8S1J303"/>
<keyword evidence="2" id="KW-0645">Protease</keyword>
<dbReference type="Gene3D" id="2.30.42.10">
    <property type="match status" value="1"/>
</dbReference>
<dbReference type="GO" id="GO:0004252">
    <property type="term" value="F:serine-type endopeptidase activity"/>
    <property type="evidence" value="ECO:0007669"/>
    <property type="project" value="InterPro"/>
</dbReference>
<dbReference type="Gene3D" id="2.40.10.10">
    <property type="entry name" value="Trypsin-like serine proteases"/>
    <property type="match status" value="2"/>
</dbReference>
<keyword evidence="4" id="KW-0720">Serine protease</keyword>
<dbReference type="PANTHER" id="PTHR45980">
    <property type="match status" value="1"/>
</dbReference>
<dbReference type="Gene3D" id="3.20.190.20">
    <property type="match status" value="1"/>
</dbReference>
<dbReference type="FunFam" id="2.40.10.10:FF:000012">
    <property type="entry name" value="protease Do-like 9"/>
    <property type="match status" value="1"/>
</dbReference>
<reference evidence="8" key="1">
    <citation type="submission" date="2020-12" db="EMBL/GenBank/DDBJ databases">
        <authorList>
            <person name="Iha C."/>
        </authorList>
    </citation>
    <scope>NUCLEOTIDE SEQUENCE</scope>
</reference>
<evidence type="ECO:0000256" key="1">
    <source>
        <dbReference type="ARBA" id="ARBA00010541"/>
    </source>
</evidence>
<sequence length="594" mass="64833">MLALRALNRLLAQHIRRPVVGCPWQLSPGCASSQACLNNGAASGSRAVVVEASRGSRARRLKCDNGVGEGWESVDYHSESGGDAYDDGYEEDPNDPHRAELLNAVVKVYCKHTEPNFSLPWQKKRQFSSTSSGFMVSDGPEKRPWVLTNAHSVAYHSQVQVKRRDTEKKFIARVLAVGTDCDVALLMVDDKEFWKGVEPLPLGSLPKLQDYVTVVGYPVGGDSLSVTAGVVSRIEVTHFCHGSCDLLGVQIDAAINSGNSGGPVFSEAGYCVGIAFQSYAGSDAENIGYVIPTPVIRHFLQDYSRNKKVTGFPALGITYQRLDAKDIRESCGLKEGQSGVMVRSVNPTSNSFGVLEVGDVLMEFDGVKIACDGTVPFRTSERIMFTFLVANKFVGNMADLLVLRDGTPTRLQFELGRPQALVPSHLNGKNPSYFVVAGCVFTSLSEPYLANEFGMDYATESPVKLLEKVYFGIPKKKGHQVVLLSQVLANEATVGYEDMENVPVVAFNGTPVENLCHLSEMVVNCKEKYMTFDLEYHQVIVLATEAAKAATDVVLEEYSIPNMASPDVREHLEKEKAGSGKRKLSERPSGAIRL</sequence>
<keyword evidence="3" id="KW-0378">Hydrolase</keyword>
<dbReference type="PRINTS" id="PR00834">
    <property type="entry name" value="PROTEASES2C"/>
</dbReference>
<evidence type="ECO:0000259" key="6">
    <source>
        <dbReference type="Pfam" id="PF17815"/>
    </source>
</evidence>
<comment type="caution">
    <text evidence="8">The sequence shown here is derived from an EMBL/GenBank/DDBJ whole genome shotgun (WGS) entry which is preliminary data.</text>
</comment>
<dbReference type="SUPFAM" id="SSF50494">
    <property type="entry name" value="Trypsin-like serine proteases"/>
    <property type="match status" value="1"/>
</dbReference>
<evidence type="ECO:0000313" key="7">
    <source>
        <dbReference type="EMBL" id="CAD7694758.1"/>
    </source>
</evidence>
<dbReference type="Proteomes" id="UP000708148">
    <property type="component" value="Unassembled WGS sequence"/>
</dbReference>
<protein>
    <recommendedName>
        <fullName evidence="6">Protease Do-like PDZ domain-containing protein</fullName>
    </recommendedName>
</protein>
<dbReference type="EMBL" id="CAJHUC010001630">
    <property type="protein sequence ID" value="CAD7701774.1"/>
    <property type="molecule type" value="Genomic_DNA"/>
</dbReference>
<dbReference type="InterPro" id="IPR001940">
    <property type="entry name" value="Peptidase_S1C"/>
</dbReference>
<dbReference type="InterPro" id="IPR043504">
    <property type="entry name" value="Peptidase_S1_PA_chymotrypsin"/>
</dbReference>
<organism evidence="8 9">
    <name type="scientific">Ostreobium quekettii</name>
    <dbReference type="NCBI Taxonomy" id="121088"/>
    <lineage>
        <taxon>Eukaryota</taxon>
        <taxon>Viridiplantae</taxon>
        <taxon>Chlorophyta</taxon>
        <taxon>core chlorophytes</taxon>
        <taxon>Ulvophyceae</taxon>
        <taxon>TCBD clade</taxon>
        <taxon>Bryopsidales</taxon>
        <taxon>Ostreobineae</taxon>
        <taxon>Ostreobiaceae</taxon>
        <taxon>Ostreobium</taxon>
    </lineage>
</organism>
<evidence type="ECO:0000256" key="5">
    <source>
        <dbReference type="SAM" id="MobiDB-lite"/>
    </source>
</evidence>
<feature type="compositionally biased region" description="Basic and acidic residues" evidence="5">
    <location>
        <begin position="567"/>
        <end position="586"/>
    </location>
</feature>
<dbReference type="InterPro" id="IPR046449">
    <property type="entry name" value="DEGP_PDZ_sf"/>
</dbReference>
<evidence type="ECO:0000313" key="8">
    <source>
        <dbReference type="EMBL" id="CAD7701774.1"/>
    </source>
</evidence>
<evidence type="ECO:0000256" key="3">
    <source>
        <dbReference type="ARBA" id="ARBA00022801"/>
    </source>
</evidence>
<evidence type="ECO:0000256" key="2">
    <source>
        <dbReference type="ARBA" id="ARBA00022670"/>
    </source>
</evidence>
<dbReference type="InterPro" id="IPR041517">
    <property type="entry name" value="DEGP_PDZ"/>
</dbReference>
<proteinExistence type="inferred from homology"/>
<dbReference type="OrthoDB" id="4217619at2759"/>
<gene>
    <name evidence="7" type="ORF">OSTQU699_LOCUS121</name>
    <name evidence="8" type="ORF">OSTQU699_LOCUS7131</name>
</gene>
<dbReference type="InterPro" id="IPR036034">
    <property type="entry name" value="PDZ_sf"/>
</dbReference>
<evidence type="ECO:0000313" key="9">
    <source>
        <dbReference type="Proteomes" id="UP000708148"/>
    </source>
</evidence>
<keyword evidence="9" id="KW-1185">Reference proteome</keyword>
<feature type="domain" description="Protease Do-like PDZ" evidence="6">
    <location>
        <begin position="422"/>
        <end position="567"/>
    </location>
</feature>
<dbReference type="SUPFAM" id="SSF50156">
    <property type="entry name" value="PDZ domain-like"/>
    <property type="match status" value="1"/>
</dbReference>
<dbReference type="EMBL" id="CAJHUC010000165">
    <property type="protein sequence ID" value="CAD7694758.1"/>
    <property type="molecule type" value="Genomic_DNA"/>
</dbReference>